<protein>
    <submittedName>
        <fullName evidence="1">DUF5988 family protein</fullName>
    </submittedName>
</protein>
<accession>A0ABV8IYN2</accession>
<dbReference type="RefSeq" id="WP_378069937.1">
    <property type="nucleotide sequence ID" value="NZ_JBHSBL010000020.1"/>
</dbReference>
<evidence type="ECO:0000313" key="2">
    <source>
        <dbReference type="Proteomes" id="UP001595867"/>
    </source>
</evidence>
<dbReference type="Proteomes" id="UP001595867">
    <property type="component" value="Unassembled WGS sequence"/>
</dbReference>
<name>A0ABV8IYN2_9ACTN</name>
<proteinExistence type="predicted"/>
<dbReference type="EMBL" id="JBHSBL010000020">
    <property type="protein sequence ID" value="MFC4069036.1"/>
    <property type="molecule type" value="Genomic_DNA"/>
</dbReference>
<gene>
    <name evidence="1" type="ORF">ACFO0C_29235</name>
</gene>
<evidence type="ECO:0000313" key="1">
    <source>
        <dbReference type="EMBL" id="MFC4069036.1"/>
    </source>
</evidence>
<dbReference type="InterPro" id="IPR046030">
    <property type="entry name" value="DUF5988"/>
</dbReference>
<sequence>MNVLPGTVTKAMSALLAGGPDSLPAELRRCAAPESDDRIKVEHWGGYEHFQRRSVQNPDDGFVIFDWVTRTRIAE</sequence>
<organism evidence="1 2">
    <name type="scientific">Actinoplanes subglobosus</name>
    <dbReference type="NCBI Taxonomy" id="1547892"/>
    <lineage>
        <taxon>Bacteria</taxon>
        <taxon>Bacillati</taxon>
        <taxon>Actinomycetota</taxon>
        <taxon>Actinomycetes</taxon>
        <taxon>Micromonosporales</taxon>
        <taxon>Micromonosporaceae</taxon>
        <taxon>Actinoplanes</taxon>
    </lineage>
</organism>
<keyword evidence="2" id="KW-1185">Reference proteome</keyword>
<dbReference type="Pfam" id="PF19450">
    <property type="entry name" value="DUF5988"/>
    <property type="match status" value="1"/>
</dbReference>
<reference evidence="2" key="1">
    <citation type="journal article" date="2019" name="Int. J. Syst. Evol. Microbiol.">
        <title>The Global Catalogue of Microorganisms (GCM) 10K type strain sequencing project: providing services to taxonomists for standard genome sequencing and annotation.</title>
        <authorList>
            <consortium name="The Broad Institute Genomics Platform"/>
            <consortium name="The Broad Institute Genome Sequencing Center for Infectious Disease"/>
            <person name="Wu L."/>
            <person name="Ma J."/>
        </authorList>
    </citation>
    <scope>NUCLEOTIDE SEQUENCE [LARGE SCALE GENOMIC DNA]</scope>
    <source>
        <strain evidence="2">TBRC 5832</strain>
    </source>
</reference>
<comment type="caution">
    <text evidence="1">The sequence shown here is derived from an EMBL/GenBank/DDBJ whole genome shotgun (WGS) entry which is preliminary data.</text>
</comment>